<dbReference type="AlphaFoldDB" id="A0A0F9TK23"/>
<reference evidence="1" key="1">
    <citation type="journal article" date="2015" name="Nature">
        <title>Complex archaea that bridge the gap between prokaryotes and eukaryotes.</title>
        <authorList>
            <person name="Spang A."/>
            <person name="Saw J.H."/>
            <person name="Jorgensen S.L."/>
            <person name="Zaremba-Niedzwiedzka K."/>
            <person name="Martijn J."/>
            <person name="Lind A.E."/>
            <person name="van Eijk R."/>
            <person name="Schleper C."/>
            <person name="Guy L."/>
            <person name="Ettema T.J."/>
        </authorList>
    </citation>
    <scope>NUCLEOTIDE SEQUENCE</scope>
</reference>
<organism evidence="1">
    <name type="scientific">marine sediment metagenome</name>
    <dbReference type="NCBI Taxonomy" id="412755"/>
    <lineage>
        <taxon>unclassified sequences</taxon>
        <taxon>metagenomes</taxon>
        <taxon>ecological metagenomes</taxon>
    </lineage>
</organism>
<proteinExistence type="predicted"/>
<comment type="caution">
    <text evidence="1">The sequence shown here is derived from an EMBL/GenBank/DDBJ whole genome shotgun (WGS) entry which is preliminary data.</text>
</comment>
<accession>A0A0F9TK23</accession>
<gene>
    <name evidence="1" type="ORF">LCGC14_0318430</name>
</gene>
<sequence length="131" mass="15299">MSFSMNFKKYDLLEKLTENRDKHGEDFKKARKGWLKEVAEEADKVAAGAKEGDLTTVKADRGHGHRHTQAITNVLFEEPEDHTEEYERIIQMLKMSSDDEIKLSDNQFREYVQDQWGWKEAWSASNSKYLG</sequence>
<evidence type="ECO:0000313" key="1">
    <source>
        <dbReference type="EMBL" id="KKN81580.1"/>
    </source>
</evidence>
<dbReference type="EMBL" id="LAZR01000213">
    <property type="protein sequence ID" value="KKN81580.1"/>
    <property type="molecule type" value="Genomic_DNA"/>
</dbReference>
<protein>
    <submittedName>
        <fullName evidence="1">Uncharacterized protein</fullName>
    </submittedName>
</protein>
<name>A0A0F9TK23_9ZZZZ</name>